<proteinExistence type="predicted"/>
<dbReference type="PANTHER" id="PTHR48079">
    <property type="entry name" value="PROTEIN YEEZ"/>
    <property type="match status" value="1"/>
</dbReference>
<evidence type="ECO:0000313" key="3">
    <source>
        <dbReference type="Proteomes" id="UP000076925"/>
    </source>
</evidence>
<organism evidence="2 3">
    <name type="scientific">Scytonema hofmannii PCC 7110</name>
    <dbReference type="NCBI Taxonomy" id="128403"/>
    <lineage>
        <taxon>Bacteria</taxon>
        <taxon>Bacillati</taxon>
        <taxon>Cyanobacteriota</taxon>
        <taxon>Cyanophyceae</taxon>
        <taxon>Nostocales</taxon>
        <taxon>Scytonemataceae</taxon>
        <taxon>Scytonema</taxon>
    </lineage>
</organism>
<dbReference type="SUPFAM" id="SSF51735">
    <property type="entry name" value="NAD(P)-binding Rossmann-fold domains"/>
    <property type="match status" value="1"/>
</dbReference>
<dbReference type="Proteomes" id="UP000076925">
    <property type="component" value="Unassembled WGS sequence"/>
</dbReference>
<evidence type="ECO:0000313" key="2">
    <source>
        <dbReference type="EMBL" id="KYC37812.1"/>
    </source>
</evidence>
<dbReference type="InterPro" id="IPR036291">
    <property type="entry name" value="NAD(P)-bd_dom_sf"/>
</dbReference>
<dbReference type="Gene3D" id="3.40.50.720">
    <property type="entry name" value="NAD(P)-binding Rossmann-like Domain"/>
    <property type="match status" value="1"/>
</dbReference>
<dbReference type="GO" id="GO:0004029">
    <property type="term" value="F:aldehyde dehydrogenase (NAD+) activity"/>
    <property type="evidence" value="ECO:0007669"/>
    <property type="project" value="TreeGrafter"/>
</dbReference>
<dbReference type="InterPro" id="IPR001509">
    <property type="entry name" value="Epimerase_deHydtase"/>
</dbReference>
<dbReference type="OrthoDB" id="9794300at2"/>
<dbReference type="Pfam" id="PF01370">
    <property type="entry name" value="Epimerase"/>
    <property type="match status" value="1"/>
</dbReference>
<name>A0A139WZL3_9CYAN</name>
<accession>A0A139WZL3</accession>
<dbReference type="EMBL" id="ANNX02000045">
    <property type="protein sequence ID" value="KYC37812.1"/>
    <property type="molecule type" value="Genomic_DNA"/>
</dbReference>
<dbReference type="STRING" id="128403.WA1_04695"/>
<dbReference type="PANTHER" id="PTHR48079:SF6">
    <property type="entry name" value="NAD(P)-BINDING DOMAIN-CONTAINING PROTEIN-RELATED"/>
    <property type="match status" value="1"/>
</dbReference>
<sequence>MILVTGATGMLGSFVVRELQQRGQHIRILARTNSEPAIQKTNVDVVLGDLANTDSLCRAAHQVTGIIHIACTFTHPEVDIAAMETLLKCWERGAFVFISSVDVYGYAQWIPIAENHPLNTTYSSYSYGKVSCETLLEEAARKRKRSDFSILRPPHIWGPDPRCLTKKGLWTTNIYEKVYRSEDIILPGETQDEWSQFGDAWVDARELAWASVECLKKPLGLAANVINNNFTWHDFCTELIHITRSRSAIRHSNSGSSFFAQYWKYSGERLQQHLNFNPIYRWQDTLAEMVTLTGSFQNNSQ</sequence>
<gene>
    <name evidence="2" type="ORF">WA1_04695</name>
</gene>
<dbReference type="AlphaFoldDB" id="A0A139WZL3"/>
<reference evidence="2 3" key="1">
    <citation type="journal article" date="2013" name="Genome Biol. Evol.">
        <title>Genomes of Stigonematalean cyanobacteria (subsection V) and the evolution of oxygenic photosynthesis from prokaryotes to plastids.</title>
        <authorList>
            <person name="Dagan T."/>
            <person name="Roettger M."/>
            <person name="Stucken K."/>
            <person name="Landan G."/>
            <person name="Koch R."/>
            <person name="Major P."/>
            <person name="Gould S.B."/>
            <person name="Goremykin V.V."/>
            <person name="Rippka R."/>
            <person name="Tandeau de Marsac N."/>
            <person name="Gugger M."/>
            <person name="Lockhart P.J."/>
            <person name="Allen J.F."/>
            <person name="Brune I."/>
            <person name="Maus I."/>
            <person name="Puhler A."/>
            <person name="Martin W.F."/>
        </authorList>
    </citation>
    <scope>NUCLEOTIDE SEQUENCE [LARGE SCALE GENOMIC DNA]</scope>
    <source>
        <strain evidence="2 3">PCC 7110</strain>
    </source>
</reference>
<comment type="caution">
    <text evidence="2">The sequence shown here is derived from an EMBL/GenBank/DDBJ whole genome shotgun (WGS) entry which is preliminary data.</text>
</comment>
<dbReference type="RefSeq" id="WP_017743211.1">
    <property type="nucleotide sequence ID" value="NZ_KQ976354.1"/>
</dbReference>
<feature type="domain" description="NAD-dependent epimerase/dehydratase" evidence="1">
    <location>
        <begin position="2"/>
        <end position="193"/>
    </location>
</feature>
<evidence type="ECO:0000259" key="1">
    <source>
        <dbReference type="Pfam" id="PF01370"/>
    </source>
</evidence>
<keyword evidence="3" id="KW-1185">Reference proteome</keyword>
<dbReference type="InterPro" id="IPR051783">
    <property type="entry name" value="NAD(P)-dependent_oxidoreduct"/>
</dbReference>
<dbReference type="GO" id="GO:0005737">
    <property type="term" value="C:cytoplasm"/>
    <property type="evidence" value="ECO:0007669"/>
    <property type="project" value="TreeGrafter"/>
</dbReference>
<protein>
    <recommendedName>
        <fullName evidence="1">NAD-dependent epimerase/dehydratase domain-containing protein</fullName>
    </recommendedName>
</protein>